<dbReference type="AlphaFoldDB" id="A0A061ABF8"/>
<reference evidence="9" key="1">
    <citation type="submission" date="2014-05" db="EMBL/GenBank/DDBJ databases">
        <authorList>
            <person name="Kube M."/>
        </authorList>
    </citation>
    <scope>NUCLEOTIDE SEQUENCE [LARGE SCALE GENOMIC DNA]</scope>
</reference>
<feature type="transmembrane region" description="Helical" evidence="6">
    <location>
        <begin position="111"/>
        <end position="134"/>
    </location>
</feature>
<name>A0A061ABF8_9MOLU</name>
<evidence type="ECO:0000256" key="6">
    <source>
        <dbReference type="SAM" id="Phobius"/>
    </source>
</evidence>
<evidence type="ECO:0000256" key="3">
    <source>
        <dbReference type="ARBA" id="ARBA00022692"/>
    </source>
</evidence>
<evidence type="ECO:0000313" key="8">
    <source>
        <dbReference type="EMBL" id="CDR31178.1"/>
    </source>
</evidence>
<dbReference type="Pfam" id="PF02588">
    <property type="entry name" value="YitT_membrane"/>
    <property type="match status" value="1"/>
</dbReference>
<dbReference type="PIRSF" id="PIRSF006483">
    <property type="entry name" value="Membrane_protein_YitT"/>
    <property type="match status" value="1"/>
</dbReference>
<dbReference type="InParanoid" id="A0A061ABF8"/>
<proteinExistence type="predicted"/>
<dbReference type="PATRIC" id="fig|35623.3.peg.1105"/>
<feature type="transmembrane region" description="Helical" evidence="6">
    <location>
        <begin position="47"/>
        <end position="72"/>
    </location>
</feature>
<dbReference type="CDD" id="cd16380">
    <property type="entry name" value="YitT_C"/>
    <property type="match status" value="1"/>
</dbReference>
<dbReference type="PANTHER" id="PTHR33545">
    <property type="entry name" value="UPF0750 MEMBRANE PROTEIN YITT-RELATED"/>
    <property type="match status" value="1"/>
</dbReference>
<dbReference type="RefSeq" id="WP_045749624.1">
    <property type="nucleotide sequence ID" value="NZ_FUZK01000001.1"/>
</dbReference>
<keyword evidence="5 6" id="KW-0472">Membrane</keyword>
<dbReference type="OrthoDB" id="386142at2"/>
<comment type="subcellular location">
    <subcellularLocation>
        <location evidence="1">Cell membrane</location>
        <topology evidence="1">Multi-pass membrane protein</topology>
    </subcellularLocation>
</comment>
<feature type="transmembrane region" description="Helical" evidence="6">
    <location>
        <begin position="7"/>
        <end position="27"/>
    </location>
</feature>
<keyword evidence="4 6" id="KW-1133">Transmembrane helix</keyword>
<dbReference type="Gene3D" id="3.30.70.120">
    <property type="match status" value="1"/>
</dbReference>
<feature type="transmembrane region" description="Helical" evidence="6">
    <location>
        <begin position="154"/>
        <end position="174"/>
    </location>
</feature>
<evidence type="ECO:0000313" key="9">
    <source>
        <dbReference type="Proteomes" id="UP000032434"/>
    </source>
</evidence>
<dbReference type="InterPro" id="IPR051461">
    <property type="entry name" value="UPF0750_membrane"/>
</dbReference>
<dbReference type="Proteomes" id="UP000032434">
    <property type="component" value="Chromosome 1"/>
</dbReference>
<dbReference type="InterPro" id="IPR019264">
    <property type="entry name" value="DUF2179"/>
</dbReference>
<organism evidence="8 9">
    <name type="scientific">Acholeplasma oculi</name>
    <dbReference type="NCBI Taxonomy" id="35623"/>
    <lineage>
        <taxon>Bacteria</taxon>
        <taxon>Bacillati</taxon>
        <taxon>Mycoplasmatota</taxon>
        <taxon>Mollicutes</taxon>
        <taxon>Acholeplasmatales</taxon>
        <taxon>Acholeplasmataceae</taxon>
        <taxon>Acholeplasma</taxon>
    </lineage>
</organism>
<evidence type="ECO:0000259" key="7">
    <source>
        <dbReference type="Pfam" id="PF10035"/>
    </source>
</evidence>
<dbReference type="GO" id="GO:0005886">
    <property type="term" value="C:plasma membrane"/>
    <property type="evidence" value="ECO:0007669"/>
    <property type="project" value="UniProtKB-SubCell"/>
</dbReference>
<accession>A0A061ABF8</accession>
<dbReference type="InterPro" id="IPR015867">
    <property type="entry name" value="N-reg_PII/ATP_PRibTrfase_C"/>
</dbReference>
<gene>
    <name evidence="8" type="ORF">Aocu_11050</name>
</gene>
<protein>
    <submittedName>
        <fullName evidence="8">Hypothetical membrane protein, DUF161/DUF2179</fullName>
    </submittedName>
</protein>
<dbReference type="STRING" id="35623.Aocu_11050"/>
<dbReference type="PANTHER" id="PTHR33545:SF9">
    <property type="entry name" value="UPF0750 MEMBRANE PROTEIN YITE"/>
    <property type="match status" value="1"/>
</dbReference>
<evidence type="ECO:0000256" key="5">
    <source>
        <dbReference type="ARBA" id="ARBA00023136"/>
    </source>
</evidence>
<dbReference type="KEGG" id="aoc:Aocu_11050"/>
<feature type="domain" description="DUF2179" evidence="7">
    <location>
        <begin position="226"/>
        <end position="280"/>
    </location>
</feature>
<dbReference type="EMBL" id="LK028559">
    <property type="protein sequence ID" value="CDR31178.1"/>
    <property type="molecule type" value="Genomic_DNA"/>
</dbReference>
<evidence type="ECO:0000256" key="4">
    <source>
        <dbReference type="ARBA" id="ARBA00022989"/>
    </source>
</evidence>
<sequence length="289" mass="31884">MIKDKIISYVFITIGVLVLHIGFYFFLQPLGLIIGGMMGLSLLIEPYIPLSLGLIYLIANIISLIIGGVFFGKDFFLKTIYATILAPLLVTLFEVLNINDTLLMSKIDSNYQLLVASIAGGVLVGLGIGIVLRYNATTGGMDIYQKMINKYLKVPFSVAVYVTDGLIILFGMFISFQNGLFAVLSMLLTAYMIEKTAVFGRSSFALLIITEKHEEIQKAIFEQIDRGVTRLKAIGGYSGNPKELVITTVTRQELYHAKDFVTLIDPNAFTLIISTKEVLGAGFHRDDIS</sequence>
<keyword evidence="2" id="KW-1003">Cell membrane</keyword>
<dbReference type="InterPro" id="IPR003740">
    <property type="entry name" value="YitT"/>
</dbReference>
<dbReference type="HOGENOM" id="CLU_063199_1_1_14"/>
<feature type="transmembrane region" description="Helical" evidence="6">
    <location>
        <begin position="79"/>
        <end position="99"/>
    </location>
</feature>
<keyword evidence="9" id="KW-1185">Reference proteome</keyword>
<dbReference type="Pfam" id="PF10035">
    <property type="entry name" value="DUF2179"/>
    <property type="match status" value="1"/>
</dbReference>
<dbReference type="FunCoup" id="A0A061ABF8">
    <property type="interactions" value="33"/>
</dbReference>
<evidence type="ECO:0000256" key="1">
    <source>
        <dbReference type="ARBA" id="ARBA00004651"/>
    </source>
</evidence>
<evidence type="ECO:0000256" key="2">
    <source>
        <dbReference type="ARBA" id="ARBA00022475"/>
    </source>
</evidence>
<keyword evidence="3 6" id="KW-0812">Transmembrane</keyword>